<dbReference type="Pfam" id="PF13302">
    <property type="entry name" value="Acetyltransf_3"/>
    <property type="match status" value="1"/>
</dbReference>
<gene>
    <name evidence="2" type="ORF">ACFSTG_07275</name>
</gene>
<keyword evidence="2" id="KW-0012">Acyltransferase</keyword>
<reference evidence="3" key="1">
    <citation type="journal article" date="2019" name="Int. J. Syst. Evol. Microbiol.">
        <title>The Global Catalogue of Microorganisms (GCM) 10K type strain sequencing project: providing services to taxonomists for standard genome sequencing and annotation.</title>
        <authorList>
            <consortium name="The Broad Institute Genomics Platform"/>
            <consortium name="The Broad Institute Genome Sequencing Center for Infectious Disease"/>
            <person name="Wu L."/>
            <person name="Ma J."/>
        </authorList>
    </citation>
    <scope>NUCLEOTIDE SEQUENCE [LARGE SCALE GENOMIC DNA]</scope>
    <source>
        <strain evidence="3">KCTC 42585</strain>
    </source>
</reference>
<evidence type="ECO:0000259" key="1">
    <source>
        <dbReference type="PROSITE" id="PS51186"/>
    </source>
</evidence>
<dbReference type="InterPro" id="IPR016181">
    <property type="entry name" value="Acyl_CoA_acyltransferase"/>
</dbReference>
<evidence type="ECO:0000313" key="3">
    <source>
        <dbReference type="Proteomes" id="UP001597468"/>
    </source>
</evidence>
<evidence type="ECO:0000313" key="2">
    <source>
        <dbReference type="EMBL" id="MFD2517689.1"/>
    </source>
</evidence>
<dbReference type="InterPro" id="IPR051531">
    <property type="entry name" value="N-acetyltransferase"/>
</dbReference>
<dbReference type="EC" id="2.3.1.-" evidence="2"/>
<dbReference type="InterPro" id="IPR000182">
    <property type="entry name" value="GNAT_dom"/>
</dbReference>
<dbReference type="PROSITE" id="PS51186">
    <property type="entry name" value="GNAT"/>
    <property type="match status" value="2"/>
</dbReference>
<comment type="caution">
    <text evidence="2">The sequence shown here is derived from an EMBL/GenBank/DDBJ whole genome shotgun (WGS) entry which is preliminary data.</text>
</comment>
<keyword evidence="3" id="KW-1185">Reference proteome</keyword>
<dbReference type="PANTHER" id="PTHR43792:SF9">
    <property type="entry name" value="RIBOSOMAL-PROTEIN-ALANINE ACETYLTRANSFERASE"/>
    <property type="match status" value="1"/>
</dbReference>
<dbReference type="Proteomes" id="UP001597468">
    <property type="component" value="Unassembled WGS sequence"/>
</dbReference>
<name>A0ABW5IW49_9FLAO</name>
<dbReference type="GO" id="GO:0016746">
    <property type="term" value="F:acyltransferase activity"/>
    <property type="evidence" value="ECO:0007669"/>
    <property type="project" value="UniProtKB-KW"/>
</dbReference>
<dbReference type="RefSeq" id="WP_380750333.1">
    <property type="nucleotide sequence ID" value="NZ_JBHULT010000006.1"/>
</dbReference>
<accession>A0ABW5IW49</accession>
<dbReference type="EMBL" id="JBHULT010000006">
    <property type="protein sequence ID" value="MFD2517689.1"/>
    <property type="molecule type" value="Genomic_DNA"/>
</dbReference>
<sequence length="306" mass="34938">MITGKGIILRRVTNLDIPQLVDICFYDGEKAESVEQALTMQEKIDRDYEDGTSIHWGIEDLTSGRIVGTCGYYRGFKNASGELGCVLLPSFRGKGYMTKAMQLVMDFGFLDMGLEKVTAVTSTQNQAAIQLLEQLGFSKTEEKEEMIYAEFCRPAFSRKIRRFTSLDQKQVLTLLELNTPKYFHPSEEKDLITFFDRFAEHYFVVEEAGRIIACGGYNLGFEEGKAARLSWDIVHPAYHGKGVGRKLTAFRLDELKKHPEVKKVQVRTTREAHGFYQKTGFRLVSTVKDYWAGSFDLYLLELLLKN</sequence>
<keyword evidence="2" id="KW-0808">Transferase</keyword>
<dbReference type="Pfam" id="PF00583">
    <property type="entry name" value="Acetyltransf_1"/>
    <property type="match status" value="1"/>
</dbReference>
<dbReference type="Gene3D" id="3.40.630.30">
    <property type="match status" value="2"/>
</dbReference>
<organism evidence="2 3">
    <name type="scientific">Salinimicrobium flavum</name>
    <dbReference type="NCBI Taxonomy" id="1737065"/>
    <lineage>
        <taxon>Bacteria</taxon>
        <taxon>Pseudomonadati</taxon>
        <taxon>Bacteroidota</taxon>
        <taxon>Flavobacteriia</taxon>
        <taxon>Flavobacteriales</taxon>
        <taxon>Flavobacteriaceae</taxon>
        <taxon>Salinimicrobium</taxon>
    </lineage>
</organism>
<dbReference type="SUPFAM" id="SSF55729">
    <property type="entry name" value="Acyl-CoA N-acyltransferases (Nat)"/>
    <property type="match status" value="2"/>
</dbReference>
<dbReference type="CDD" id="cd04301">
    <property type="entry name" value="NAT_SF"/>
    <property type="match status" value="2"/>
</dbReference>
<dbReference type="PANTHER" id="PTHR43792">
    <property type="entry name" value="GNAT FAMILY, PUTATIVE (AFU_ORTHOLOGUE AFUA_3G00765)-RELATED-RELATED"/>
    <property type="match status" value="1"/>
</dbReference>
<feature type="domain" description="N-acetyltransferase" evidence="1">
    <location>
        <begin position="158"/>
        <end position="305"/>
    </location>
</feature>
<feature type="domain" description="N-acetyltransferase" evidence="1">
    <location>
        <begin position="7"/>
        <end position="159"/>
    </location>
</feature>
<protein>
    <submittedName>
        <fullName evidence="2">GNAT family N-acetyltransferase</fullName>
        <ecNumber evidence="2">2.3.1.-</ecNumber>
    </submittedName>
</protein>
<proteinExistence type="predicted"/>